<feature type="signal peptide" evidence="2">
    <location>
        <begin position="1"/>
        <end position="19"/>
    </location>
</feature>
<comment type="caution">
    <text evidence="4">The sequence shown here is derived from an EMBL/GenBank/DDBJ whole genome shotgun (WGS) entry which is preliminary data.</text>
</comment>
<reference evidence="4" key="1">
    <citation type="submission" date="2020-01" db="EMBL/GenBank/DDBJ databases">
        <authorList>
            <person name="Seo Y.L."/>
        </authorList>
    </citation>
    <scope>NUCLEOTIDE SEQUENCE</scope>
    <source>
        <strain evidence="4">R11</strain>
    </source>
</reference>
<dbReference type="Gene3D" id="1.10.530.10">
    <property type="match status" value="1"/>
</dbReference>
<accession>A0A965ZGA8</accession>
<dbReference type="PANTHER" id="PTHR37423">
    <property type="entry name" value="SOLUBLE LYTIC MUREIN TRANSGLYCOSYLASE-RELATED"/>
    <property type="match status" value="1"/>
</dbReference>
<dbReference type="AlphaFoldDB" id="A0A965ZGA8"/>
<dbReference type="InterPro" id="IPR023346">
    <property type="entry name" value="Lysozyme-like_dom_sf"/>
</dbReference>
<protein>
    <submittedName>
        <fullName evidence="4">Transglycosylase SLT domain-containing protein</fullName>
    </submittedName>
</protein>
<comment type="similarity">
    <text evidence="1">Belongs to the transglycosylase Slt family.</text>
</comment>
<dbReference type="InterPro" id="IPR008258">
    <property type="entry name" value="Transglycosylase_SLT_dom_1"/>
</dbReference>
<evidence type="ECO:0000256" key="2">
    <source>
        <dbReference type="SAM" id="SignalP"/>
    </source>
</evidence>
<evidence type="ECO:0000313" key="4">
    <source>
        <dbReference type="EMBL" id="NCD70455.1"/>
    </source>
</evidence>
<dbReference type="Gene3D" id="3.10.350.10">
    <property type="entry name" value="LysM domain"/>
    <property type="match status" value="1"/>
</dbReference>
<dbReference type="EMBL" id="WWEO01000043">
    <property type="protein sequence ID" value="NCD70455.1"/>
    <property type="molecule type" value="Genomic_DNA"/>
</dbReference>
<dbReference type="SUPFAM" id="SSF53955">
    <property type="entry name" value="Lysozyme-like"/>
    <property type="match status" value="1"/>
</dbReference>
<feature type="domain" description="LysM" evidence="3">
    <location>
        <begin position="356"/>
        <end position="399"/>
    </location>
</feature>
<sequence length="422" mass="46412">MIRFYTVFALVLISKITLAAAGPGLETDSTNSTKNFPVTQFRRDTAIAVVTRANTAPAVASGGFMKTRLTSIQKEVPLDYNEFVQSYIDNYTNRRDEMGRMMGLAKYYFPIYEKAFRDAGIPEEIKFLSIVESALNPNAVSRVGATGPWQFMSTTGRTYGLNINNYVDERRDPVQASYAAAAYIKDAYQEFGDWLLAIAAYNCGTGSVERAIEKANAMDYWSIRQYLPVETRGYVPAYIAVTYLMNYSDQHHIIAQECSMPLQTDTVMIRNFVSLNNVSRVLNISLDKLAALNPSYLKLVINGTAAAPRKLIIPQQPKDKLIALNAGLSNNTLNVAPTPVIATADFSGGAVEDIPVIHTVKRGETLATIADKYGIELNDLREWNHMRGDKASPGQTIKLNPTGTQTAAMATKYAKPAIAAGL</sequence>
<dbReference type="SMART" id="SM00257">
    <property type="entry name" value="LysM"/>
    <property type="match status" value="1"/>
</dbReference>
<dbReference type="PROSITE" id="PS51782">
    <property type="entry name" value="LYSM"/>
    <property type="match status" value="1"/>
</dbReference>
<keyword evidence="5" id="KW-1185">Reference proteome</keyword>
<dbReference type="InterPro" id="IPR018392">
    <property type="entry name" value="LysM"/>
</dbReference>
<dbReference type="InterPro" id="IPR036779">
    <property type="entry name" value="LysM_dom_sf"/>
</dbReference>
<name>A0A965ZGA8_9SPHI</name>
<dbReference type="Pfam" id="PF01476">
    <property type="entry name" value="LysM"/>
    <property type="match status" value="1"/>
</dbReference>
<gene>
    <name evidence="4" type="ORF">GSY63_13890</name>
</gene>
<dbReference type="Proteomes" id="UP000638732">
    <property type="component" value="Unassembled WGS sequence"/>
</dbReference>
<evidence type="ECO:0000313" key="5">
    <source>
        <dbReference type="Proteomes" id="UP000638732"/>
    </source>
</evidence>
<dbReference type="CDD" id="cd00118">
    <property type="entry name" value="LysM"/>
    <property type="match status" value="1"/>
</dbReference>
<organism evidence="4 5">
    <name type="scientific">Mucilaginibacter agri</name>
    <dbReference type="NCBI Taxonomy" id="2695265"/>
    <lineage>
        <taxon>Bacteria</taxon>
        <taxon>Pseudomonadati</taxon>
        <taxon>Bacteroidota</taxon>
        <taxon>Sphingobacteriia</taxon>
        <taxon>Sphingobacteriales</taxon>
        <taxon>Sphingobacteriaceae</taxon>
        <taxon>Mucilaginibacter</taxon>
    </lineage>
</organism>
<dbReference type="SUPFAM" id="SSF54106">
    <property type="entry name" value="LysM domain"/>
    <property type="match status" value="1"/>
</dbReference>
<dbReference type="PANTHER" id="PTHR37423:SF2">
    <property type="entry name" value="MEMBRANE-BOUND LYTIC MUREIN TRANSGLYCOSYLASE C"/>
    <property type="match status" value="1"/>
</dbReference>
<reference evidence="4" key="2">
    <citation type="submission" date="2020-10" db="EMBL/GenBank/DDBJ databases">
        <title>Mucilaginibacter sp. nov., isolated from soil.</title>
        <authorList>
            <person name="Jeon C.O."/>
        </authorList>
    </citation>
    <scope>NUCLEOTIDE SEQUENCE</scope>
    <source>
        <strain evidence="4">R11</strain>
    </source>
</reference>
<proteinExistence type="inferred from homology"/>
<evidence type="ECO:0000259" key="3">
    <source>
        <dbReference type="PROSITE" id="PS51782"/>
    </source>
</evidence>
<feature type="chain" id="PRO_5036686367" evidence="2">
    <location>
        <begin position="20"/>
        <end position="422"/>
    </location>
</feature>
<evidence type="ECO:0000256" key="1">
    <source>
        <dbReference type="ARBA" id="ARBA00007734"/>
    </source>
</evidence>
<keyword evidence="2" id="KW-0732">Signal</keyword>
<dbReference type="CDD" id="cd16894">
    <property type="entry name" value="MltD-like"/>
    <property type="match status" value="1"/>
</dbReference>
<dbReference type="RefSeq" id="WP_166586433.1">
    <property type="nucleotide sequence ID" value="NZ_WWEO01000043.1"/>
</dbReference>
<dbReference type="Pfam" id="PF01464">
    <property type="entry name" value="SLT"/>
    <property type="match status" value="1"/>
</dbReference>